<protein>
    <submittedName>
        <fullName evidence="7">Branched-chain amino acid ABC transporter permease</fullName>
    </submittedName>
</protein>
<dbReference type="RefSeq" id="WP_189492779.1">
    <property type="nucleotide sequence ID" value="NZ_BMZO01000012.1"/>
</dbReference>
<reference evidence="7" key="1">
    <citation type="journal article" date="2014" name="Int. J. Syst. Evol. Microbiol.">
        <title>Complete genome sequence of Corynebacterium casei LMG S-19264T (=DSM 44701T), isolated from a smear-ripened cheese.</title>
        <authorList>
            <consortium name="US DOE Joint Genome Institute (JGI-PGF)"/>
            <person name="Walter F."/>
            <person name="Albersmeier A."/>
            <person name="Kalinowski J."/>
            <person name="Ruckert C."/>
        </authorList>
    </citation>
    <scope>NUCLEOTIDE SEQUENCE</scope>
    <source>
        <strain evidence="7">KCTC 42097</strain>
    </source>
</reference>
<evidence type="ECO:0000256" key="5">
    <source>
        <dbReference type="ARBA" id="ARBA00023136"/>
    </source>
</evidence>
<keyword evidence="3 6" id="KW-0812">Transmembrane</keyword>
<comment type="caution">
    <text evidence="7">The sequence shown here is derived from an EMBL/GenBank/DDBJ whole genome shotgun (WGS) entry which is preliminary data.</text>
</comment>
<accession>A0A8J3GJS7</accession>
<name>A0A8J3GJS7_9HYPH</name>
<keyword evidence="4 6" id="KW-1133">Transmembrane helix</keyword>
<evidence type="ECO:0000256" key="3">
    <source>
        <dbReference type="ARBA" id="ARBA00022692"/>
    </source>
</evidence>
<feature type="transmembrane region" description="Helical" evidence="6">
    <location>
        <begin position="246"/>
        <end position="271"/>
    </location>
</feature>
<keyword evidence="2" id="KW-1003">Cell membrane</keyword>
<keyword evidence="5 6" id="KW-0472">Membrane</keyword>
<feature type="transmembrane region" description="Helical" evidence="6">
    <location>
        <begin position="277"/>
        <end position="297"/>
    </location>
</feature>
<evidence type="ECO:0000256" key="1">
    <source>
        <dbReference type="ARBA" id="ARBA00004651"/>
    </source>
</evidence>
<dbReference type="PANTHER" id="PTHR30482:SF17">
    <property type="entry name" value="ABC TRANSPORTER ATP-BINDING PROTEIN"/>
    <property type="match status" value="1"/>
</dbReference>
<gene>
    <name evidence="7" type="ORF">GCM10010136_33000</name>
</gene>
<evidence type="ECO:0000256" key="4">
    <source>
        <dbReference type="ARBA" id="ARBA00022989"/>
    </source>
</evidence>
<dbReference type="Proteomes" id="UP000641137">
    <property type="component" value="Unassembled WGS sequence"/>
</dbReference>
<dbReference type="CDD" id="cd06581">
    <property type="entry name" value="TM_PBP1_LivM_like"/>
    <property type="match status" value="1"/>
</dbReference>
<feature type="transmembrane region" description="Helical" evidence="6">
    <location>
        <begin position="108"/>
        <end position="128"/>
    </location>
</feature>
<dbReference type="InterPro" id="IPR001851">
    <property type="entry name" value="ABC_transp_permease"/>
</dbReference>
<sequence>MSLRIVFLHVCVLGALLLAGFLLPDYHQTFVARALVLAAFAMGYNLTFGYGGLLSLGHSMFFAAGIYGAGLPMLHFGWSASAGLVASIISALILSLVTMSLALRTRGVAFMIVTLMFAQVGAHAVLYFSEWTRGDEGFVLHISQRMLPFGIAPTDPTARYLIAWTICSTALAVTLAVVKSRFGRSLVATRENEERAALLGYNVFAIRLKALLLSAALSGLAGGAYAILFGYVGGNFAGVQYSILPLLWVLAGGAATTLGPVLGTLAISYLIDFASAFTSAWLFFVGAVLVMLVLFFPKGMLGSLRERYARWLP</sequence>
<dbReference type="PANTHER" id="PTHR30482">
    <property type="entry name" value="HIGH-AFFINITY BRANCHED-CHAIN AMINO ACID TRANSPORT SYSTEM PERMEASE"/>
    <property type="match status" value="1"/>
</dbReference>
<feature type="transmembrane region" description="Helical" evidence="6">
    <location>
        <begin position="158"/>
        <end position="178"/>
    </location>
</feature>
<evidence type="ECO:0000313" key="7">
    <source>
        <dbReference type="EMBL" id="GHC80115.1"/>
    </source>
</evidence>
<dbReference type="EMBL" id="BMZO01000012">
    <property type="protein sequence ID" value="GHC80115.1"/>
    <property type="molecule type" value="Genomic_DNA"/>
</dbReference>
<reference evidence="7" key="2">
    <citation type="submission" date="2020-09" db="EMBL/GenBank/DDBJ databases">
        <authorList>
            <person name="Sun Q."/>
            <person name="Kim S."/>
        </authorList>
    </citation>
    <scope>NUCLEOTIDE SEQUENCE</scope>
    <source>
        <strain evidence="7">KCTC 42097</strain>
    </source>
</reference>
<feature type="transmembrane region" description="Helical" evidence="6">
    <location>
        <begin position="76"/>
        <end position="96"/>
    </location>
</feature>
<proteinExistence type="predicted"/>
<dbReference type="GO" id="GO:0005886">
    <property type="term" value="C:plasma membrane"/>
    <property type="evidence" value="ECO:0007669"/>
    <property type="project" value="UniProtKB-SubCell"/>
</dbReference>
<feature type="transmembrane region" description="Helical" evidence="6">
    <location>
        <begin position="6"/>
        <end position="23"/>
    </location>
</feature>
<evidence type="ECO:0000313" key="8">
    <source>
        <dbReference type="Proteomes" id="UP000641137"/>
    </source>
</evidence>
<comment type="subcellular location">
    <subcellularLocation>
        <location evidence="1">Cell membrane</location>
        <topology evidence="1">Multi-pass membrane protein</topology>
    </subcellularLocation>
</comment>
<keyword evidence="8" id="KW-1185">Reference proteome</keyword>
<evidence type="ECO:0000256" key="2">
    <source>
        <dbReference type="ARBA" id="ARBA00022475"/>
    </source>
</evidence>
<organism evidence="7 8">
    <name type="scientific">Limoniibacter endophyticus</name>
    <dbReference type="NCBI Taxonomy" id="1565040"/>
    <lineage>
        <taxon>Bacteria</taxon>
        <taxon>Pseudomonadati</taxon>
        <taxon>Pseudomonadota</taxon>
        <taxon>Alphaproteobacteria</taxon>
        <taxon>Hyphomicrobiales</taxon>
        <taxon>Bartonellaceae</taxon>
        <taxon>Limoniibacter</taxon>
    </lineage>
</organism>
<dbReference type="InterPro" id="IPR043428">
    <property type="entry name" value="LivM-like"/>
</dbReference>
<evidence type="ECO:0000256" key="6">
    <source>
        <dbReference type="SAM" id="Phobius"/>
    </source>
</evidence>
<feature type="transmembrane region" description="Helical" evidence="6">
    <location>
        <begin position="35"/>
        <end position="56"/>
    </location>
</feature>
<dbReference type="GO" id="GO:0015658">
    <property type="term" value="F:branched-chain amino acid transmembrane transporter activity"/>
    <property type="evidence" value="ECO:0007669"/>
    <property type="project" value="InterPro"/>
</dbReference>
<dbReference type="Pfam" id="PF02653">
    <property type="entry name" value="BPD_transp_2"/>
    <property type="match status" value="1"/>
</dbReference>
<dbReference type="AlphaFoldDB" id="A0A8J3GJS7"/>